<evidence type="ECO:0000256" key="3">
    <source>
        <dbReference type="SAM" id="SignalP"/>
    </source>
</evidence>
<evidence type="ECO:0000256" key="2">
    <source>
        <dbReference type="SAM" id="Phobius"/>
    </source>
</evidence>
<organism evidence="4 5">
    <name type="scientific">Austropuccinia psidii MF-1</name>
    <dbReference type="NCBI Taxonomy" id="1389203"/>
    <lineage>
        <taxon>Eukaryota</taxon>
        <taxon>Fungi</taxon>
        <taxon>Dikarya</taxon>
        <taxon>Basidiomycota</taxon>
        <taxon>Pucciniomycotina</taxon>
        <taxon>Pucciniomycetes</taxon>
        <taxon>Pucciniales</taxon>
        <taxon>Sphaerophragmiaceae</taxon>
        <taxon>Austropuccinia</taxon>
    </lineage>
</organism>
<feature type="signal peptide" evidence="3">
    <location>
        <begin position="1"/>
        <end position="16"/>
    </location>
</feature>
<accession>A0A9Q3HC37</accession>
<sequence>MYLSLAFLCVHFQTHALPTPADENPDKTSQAPNLLHASFDFDNSSTSSNRETSPGGPSGEKSPALNLPPGMSESKLREMCKSLSSSKSEDKSQTATSATSSKSGSGSSSKGDKPRKSGAASSAAISGVSLAIPLLISTAFNLLFS</sequence>
<keyword evidence="2" id="KW-0472">Membrane</keyword>
<proteinExistence type="predicted"/>
<name>A0A9Q3HC37_9BASI</name>
<keyword evidence="5" id="KW-1185">Reference proteome</keyword>
<dbReference type="AlphaFoldDB" id="A0A9Q3HC37"/>
<keyword evidence="3" id="KW-0732">Signal</keyword>
<evidence type="ECO:0000256" key="1">
    <source>
        <dbReference type="SAM" id="MobiDB-lite"/>
    </source>
</evidence>
<keyword evidence="2" id="KW-0812">Transmembrane</keyword>
<evidence type="ECO:0000313" key="4">
    <source>
        <dbReference type="EMBL" id="MBW0499241.1"/>
    </source>
</evidence>
<dbReference type="EMBL" id="AVOT02015171">
    <property type="protein sequence ID" value="MBW0499241.1"/>
    <property type="molecule type" value="Genomic_DNA"/>
</dbReference>
<feature type="chain" id="PRO_5040327380" evidence="3">
    <location>
        <begin position="17"/>
        <end position="145"/>
    </location>
</feature>
<comment type="caution">
    <text evidence="4">The sequence shown here is derived from an EMBL/GenBank/DDBJ whole genome shotgun (WGS) entry which is preliminary data.</text>
</comment>
<protein>
    <submittedName>
        <fullName evidence="4">Uncharacterized protein</fullName>
    </submittedName>
</protein>
<gene>
    <name evidence="4" type="ORF">O181_038956</name>
</gene>
<evidence type="ECO:0000313" key="5">
    <source>
        <dbReference type="Proteomes" id="UP000765509"/>
    </source>
</evidence>
<dbReference type="Proteomes" id="UP000765509">
    <property type="component" value="Unassembled WGS sequence"/>
</dbReference>
<feature type="compositionally biased region" description="Low complexity" evidence="1">
    <location>
        <begin position="93"/>
        <end position="109"/>
    </location>
</feature>
<feature type="transmembrane region" description="Helical" evidence="2">
    <location>
        <begin position="123"/>
        <end position="144"/>
    </location>
</feature>
<keyword evidence="2" id="KW-1133">Transmembrane helix</keyword>
<feature type="compositionally biased region" description="Low complexity" evidence="1">
    <location>
        <begin position="38"/>
        <end position="49"/>
    </location>
</feature>
<reference evidence="4" key="1">
    <citation type="submission" date="2021-03" db="EMBL/GenBank/DDBJ databases">
        <title>Draft genome sequence of rust myrtle Austropuccinia psidii MF-1, a brazilian biotype.</title>
        <authorList>
            <person name="Quecine M.C."/>
            <person name="Pachon D.M.R."/>
            <person name="Bonatelli M.L."/>
            <person name="Correr F.H."/>
            <person name="Franceschini L.M."/>
            <person name="Leite T.F."/>
            <person name="Margarido G.R.A."/>
            <person name="Almeida C.A."/>
            <person name="Ferrarezi J.A."/>
            <person name="Labate C.A."/>
        </authorList>
    </citation>
    <scope>NUCLEOTIDE SEQUENCE</scope>
    <source>
        <strain evidence="4">MF-1</strain>
    </source>
</reference>
<feature type="region of interest" description="Disordered" evidence="1">
    <location>
        <begin position="17"/>
        <end position="122"/>
    </location>
</feature>